<evidence type="ECO:0000256" key="1">
    <source>
        <dbReference type="ARBA" id="ARBA00010062"/>
    </source>
</evidence>
<evidence type="ECO:0000313" key="4">
    <source>
        <dbReference type="EMBL" id="MFC3265995.1"/>
    </source>
</evidence>
<dbReference type="PANTHER" id="PTHR47235">
    <property type="entry name" value="BLR6548 PROTEIN"/>
    <property type="match status" value="1"/>
</dbReference>
<dbReference type="InterPro" id="IPR028081">
    <property type="entry name" value="Leu-bd"/>
</dbReference>
<keyword evidence="5" id="KW-1185">Reference proteome</keyword>
<organism evidence="4 5">
    <name type="scientific">Camelimonas abortus</name>
    <dbReference type="NCBI Taxonomy" id="1017184"/>
    <lineage>
        <taxon>Bacteria</taxon>
        <taxon>Pseudomonadati</taxon>
        <taxon>Pseudomonadota</taxon>
        <taxon>Alphaproteobacteria</taxon>
        <taxon>Hyphomicrobiales</taxon>
        <taxon>Chelatococcaceae</taxon>
        <taxon>Camelimonas</taxon>
    </lineage>
</organism>
<gene>
    <name evidence="4" type="ORF">ACFOEX_06485</name>
</gene>
<name>A0ABV7LDI6_9HYPH</name>
<evidence type="ECO:0000259" key="3">
    <source>
        <dbReference type="Pfam" id="PF13458"/>
    </source>
</evidence>
<dbReference type="PROSITE" id="PS51318">
    <property type="entry name" value="TAT"/>
    <property type="match status" value="1"/>
</dbReference>
<dbReference type="InterPro" id="IPR028082">
    <property type="entry name" value="Peripla_BP_I"/>
</dbReference>
<sequence>MNRREFLAATAATIAASPVAAPALAQGAGRKYDQGASDSEIRLGQTMPYSGPASYVGIVGRTQAAYFRMINEQGGINGRKVTLISLDDAYNPAKTVEATRRLVEGDGVLATLSSNGTVTQAAVQKYLNARGIPQLMVGSGSSRFSDPENFPWSTGALTLYVTEGRIFGRWLLQNRPDAKVGVLAQNDDLGRDFLRGLREGLGDRAGQTIVSEQMYDLTEPTVDSQIVTLARSGADVFFNVTTGKFVSQSIRKVKETGWPALHYLMSASATRMLLEGAGLGNAKGLMTVQSVKHVASPKWRNDPEVMTYQAFRAKYSPDTPADDDVGFYAYSSAVMMKNILEACGDDLTRANILKHATNLRGRTSPILLPGITLNITPDDYAPVTKFYMGVFNGDDWELSDQLIEAS</sequence>
<proteinExistence type="inferred from homology"/>
<dbReference type="SUPFAM" id="SSF53822">
    <property type="entry name" value="Periplasmic binding protein-like I"/>
    <property type="match status" value="1"/>
</dbReference>
<reference evidence="5" key="1">
    <citation type="journal article" date="2019" name="Int. J. Syst. Evol. Microbiol.">
        <title>The Global Catalogue of Microorganisms (GCM) 10K type strain sequencing project: providing services to taxonomists for standard genome sequencing and annotation.</title>
        <authorList>
            <consortium name="The Broad Institute Genomics Platform"/>
            <consortium name="The Broad Institute Genome Sequencing Center for Infectious Disease"/>
            <person name="Wu L."/>
            <person name="Ma J."/>
        </authorList>
    </citation>
    <scope>NUCLEOTIDE SEQUENCE [LARGE SCALE GENOMIC DNA]</scope>
    <source>
        <strain evidence="5">CCM 7941</strain>
    </source>
</reference>
<dbReference type="CDD" id="cd06343">
    <property type="entry name" value="PBP1_ABC_ligand_binding-like"/>
    <property type="match status" value="1"/>
</dbReference>
<protein>
    <submittedName>
        <fullName evidence="4">ABC transporter substrate-binding protein</fullName>
    </submittedName>
</protein>
<dbReference type="PANTHER" id="PTHR47235:SF1">
    <property type="entry name" value="BLR6548 PROTEIN"/>
    <property type="match status" value="1"/>
</dbReference>
<comment type="similarity">
    <text evidence="1">Belongs to the leucine-binding protein family.</text>
</comment>
<evidence type="ECO:0000313" key="5">
    <source>
        <dbReference type="Proteomes" id="UP001595536"/>
    </source>
</evidence>
<evidence type="ECO:0000256" key="2">
    <source>
        <dbReference type="ARBA" id="ARBA00022729"/>
    </source>
</evidence>
<dbReference type="RefSeq" id="WP_376831452.1">
    <property type="nucleotide sequence ID" value="NZ_JBHLWR010000006.1"/>
</dbReference>
<dbReference type="Proteomes" id="UP001595536">
    <property type="component" value="Unassembled WGS sequence"/>
</dbReference>
<dbReference type="Gene3D" id="3.40.50.2300">
    <property type="match status" value="2"/>
</dbReference>
<dbReference type="InterPro" id="IPR006311">
    <property type="entry name" value="TAT_signal"/>
</dbReference>
<dbReference type="Pfam" id="PF13458">
    <property type="entry name" value="Peripla_BP_6"/>
    <property type="match status" value="1"/>
</dbReference>
<feature type="domain" description="Leucine-binding protein" evidence="3">
    <location>
        <begin position="40"/>
        <end position="389"/>
    </location>
</feature>
<comment type="caution">
    <text evidence="4">The sequence shown here is derived from an EMBL/GenBank/DDBJ whole genome shotgun (WGS) entry which is preliminary data.</text>
</comment>
<accession>A0ABV7LDI6</accession>
<dbReference type="EMBL" id="JBHRUV010000029">
    <property type="protein sequence ID" value="MFC3265995.1"/>
    <property type="molecule type" value="Genomic_DNA"/>
</dbReference>
<keyword evidence="2" id="KW-0732">Signal</keyword>